<evidence type="ECO:0000256" key="3">
    <source>
        <dbReference type="ARBA" id="ARBA00022692"/>
    </source>
</evidence>
<dbReference type="Proteomes" id="UP000295500">
    <property type="component" value="Unassembled WGS sequence"/>
</dbReference>
<dbReference type="InterPro" id="IPR011701">
    <property type="entry name" value="MFS"/>
</dbReference>
<dbReference type="PROSITE" id="PS50850">
    <property type="entry name" value="MFS"/>
    <property type="match status" value="1"/>
</dbReference>
<feature type="transmembrane region" description="Helical" evidence="6">
    <location>
        <begin position="288"/>
        <end position="307"/>
    </location>
</feature>
<dbReference type="SUPFAM" id="SSF103473">
    <property type="entry name" value="MFS general substrate transporter"/>
    <property type="match status" value="1"/>
</dbReference>
<keyword evidence="3 6" id="KW-0812">Transmembrane</keyword>
<evidence type="ECO:0000256" key="2">
    <source>
        <dbReference type="ARBA" id="ARBA00022448"/>
    </source>
</evidence>
<dbReference type="GO" id="GO:0005886">
    <property type="term" value="C:plasma membrane"/>
    <property type="evidence" value="ECO:0007669"/>
    <property type="project" value="UniProtKB-SubCell"/>
</dbReference>
<comment type="subcellular location">
    <subcellularLocation>
        <location evidence="1">Cell membrane</location>
        <topology evidence="1">Multi-pass membrane protein</topology>
    </subcellularLocation>
</comment>
<accession>A0A4R6QAE3</accession>
<evidence type="ECO:0000256" key="6">
    <source>
        <dbReference type="SAM" id="Phobius"/>
    </source>
</evidence>
<dbReference type="GO" id="GO:0022857">
    <property type="term" value="F:transmembrane transporter activity"/>
    <property type="evidence" value="ECO:0007669"/>
    <property type="project" value="InterPro"/>
</dbReference>
<evidence type="ECO:0000313" key="9">
    <source>
        <dbReference type="Proteomes" id="UP000295500"/>
    </source>
</evidence>
<dbReference type="PANTHER" id="PTHR23502">
    <property type="entry name" value="MAJOR FACILITATOR SUPERFAMILY"/>
    <property type="match status" value="1"/>
</dbReference>
<dbReference type="RefSeq" id="WP_133527682.1">
    <property type="nucleotide sequence ID" value="NZ_SNXO01000004.1"/>
</dbReference>
<feature type="transmembrane region" description="Helical" evidence="6">
    <location>
        <begin position="87"/>
        <end position="106"/>
    </location>
</feature>
<dbReference type="PANTHER" id="PTHR23502:SF132">
    <property type="entry name" value="POLYAMINE TRANSPORTER 2-RELATED"/>
    <property type="match status" value="1"/>
</dbReference>
<dbReference type="Gene3D" id="1.20.1720.10">
    <property type="entry name" value="Multidrug resistance protein D"/>
    <property type="match status" value="1"/>
</dbReference>
<dbReference type="EMBL" id="SNXO01000004">
    <property type="protein sequence ID" value="TDP59077.1"/>
    <property type="molecule type" value="Genomic_DNA"/>
</dbReference>
<keyword evidence="2" id="KW-0813">Transport</keyword>
<feature type="transmembrane region" description="Helical" evidence="6">
    <location>
        <begin position="171"/>
        <end position="195"/>
    </location>
</feature>
<reference evidence="8 9" key="1">
    <citation type="submission" date="2019-03" db="EMBL/GenBank/DDBJ databases">
        <title>Genomic Encyclopedia of Type Strains, Phase IV (KMG-IV): sequencing the most valuable type-strain genomes for metagenomic binning, comparative biology and taxonomic classification.</title>
        <authorList>
            <person name="Goeker M."/>
        </authorList>
    </citation>
    <scope>NUCLEOTIDE SEQUENCE [LARGE SCALE GENOMIC DNA]</scope>
    <source>
        <strain evidence="8 9">DSM 28287</strain>
    </source>
</reference>
<evidence type="ECO:0000313" key="8">
    <source>
        <dbReference type="EMBL" id="TDP59077.1"/>
    </source>
</evidence>
<feature type="transmembrane region" description="Helical" evidence="6">
    <location>
        <begin position="19"/>
        <end position="36"/>
    </location>
</feature>
<dbReference type="InterPro" id="IPR020846">
    <property type="entry name" value="MFS_dom"/>
</dbReference>
<gene>
    <name evidence="8" type="ORF">EV211_1047</name>
</gene>
<feature type="transmembrane region" description="Helical" evidence="6">
    <location>
        <begin position="350"/>
        <end position="371"/>
    </location>
</feature>
<feature type="transmembrane region" description="Helical" evidence="6">
    <location>
        <begin position="224"/>
        <end position="242"/>
    </location>
</feature>
<feature type="domain" description="Major facilitator superfamily (MFS) profile" evidence="7">
    <location>
        <begin position="21"/>
        <end position="401"/>
    </location>
</feature>
<comment type="caution">
    <text evidence="8">The sequence shown here is derived from an EMBL/GenBank/DDBJ whole genome shotgun (WGS) entry which is preliminary data.</text>
</comment>
<protein>
    <submittedName>
        <fullName evidence="8">DHA1 family bicyclomycin/chloramphenicol resistance-like MFS transporter</fullName>
    </submittedName>
</protein>
<feature type="transmembrane region" description="Helical" evidence="6">
    <location>
        <begin position="145"/>
        <end position="165"/>
    </location>
</feature>
<evidence type="ECO:0000256" key="5">
    <source>
        <dbReference type="ARBA" id="ARBA00023136"/>
    </source>
</evidence>
<dbReference type="Pfam" id="PF07690">
    <property type="entry name" value="MFS_1"/>
    <property type="match status" value="1"/>
</dbReference>
<feature type="transmembrane region" description="Helical" evidence="6">
    <location>
        <begin position="377"/>
        <end position="397"/>
    </location>
</feature>
<evidence type="ECO:0000259" key="7">
    <source>
        <dbReference type="PROSITE" id="PS50850"/>
    </source>
</evidence>
<keyword evidence="9" id="KW-1185">Reference proteome</keyword>
<dbReference type="AlphaFoldDB" id="A0A4R6QAE3"/>
<dbReference type="InterPro" id="IPR036259">
    <property type="entry name" value="MFS_trans_sf"/>
</dbReference>
<keyword evidence="5 6" id="KW-0472">Membrane</keyword>
<evidence type="ECO:0000256" key="1">
    <source>
        <dbReference type="ARBA" id="ARBA00004651"/>
    </source>
</evidence>
<keyword evidence="4 6" id="KW-1133">Transmembrane helix</keyword>
<feature type="transmembrane region" description="Helical" evidence="6">
    <location>
        <begin position="112"/>
        <end position="133"/>
    </location>
</feature>
<feature type="transmembrane region" description="Helical" evidence="6">
    <location>
        <begin position="313"/>
        <end position="338"/>
    </location>
</feature>
<proteinExistence type="predicted"/>
<name>A0A4R6QAE3_9FIRM</name>
<feature type="transmembrane region" description="Helical" evidence="6">
    <location>
        <begin position="56"/>
        <end position="75"/>
    </location>
</feature>
<evidence type="ECO:0000256" key="4">
    <source>
        <dbReference type="ARBA" id="ARBA00022989"/>
    </source>
</evidence>
<sequence length="410" mass="44464">MTETTNNDMLVPQPKLKKGGMIIIIAVSNMVASLSTDMYLPALPTMSGYFHTSAKIMNLTLVGFFFFFAIGMLLFGPVSDKLGRKKILLTGVAIYGIASVGCALATSVEFLIFARVIEALGGGCMVAVTTALVKDQFSGNSQGTILAVAQVLGVVSPVLAPIIGAQLFRFFGWQSAFVVLAAISLMIFILCSLMAETLPVERRLTDKLIKSFTRLGVVMKNKKFTIFLISMITPQIGMMAYISTSSYIYETSFGLSTTAYSFFFAATALASVLGPIIYVFLRKKNVFTLSYWMFGFSIACGLVILVFGHRSPYVFAIAFAPFMMMAAASRPFSTTILLNQQKEDSGSASSLINFANSLTGTVGMAIITMIWTDYIKGIGILIVALAIFGFILCLILMKSYGRDSLTPKIY</sequence>
<organism evidence="8 9">
    <name type="scientific">Aminicella lysinilytica</name>
    <dbReference type="NCBI Taxonomy" id="433323"/>
    <lineage>
        <taxon>Bacteria</taxon>
        <taxon>Bacillati</taxon>
        <taxon>Bacillota</taxon>
        <taxon>Clostridia</taxon>
        <taxon>Peptostreptococcales</taxon>
        <taxon>Anaerovoracaceae</taxon>
        <taxon>Aminicella</taxon>
    </lineage>
</organism>
<feature type="transmembrane region" description="Helical" evidence="6">
    <location>
        <begin position="262"/>
        <end position="281"/>
    </location>
</feature>
<dbReference type="OrthoDB" id="9800416at2"/>